<name>X0ZG81_9ZZZZ</name>
<proteinExistence type="predicted"/>
<protein>
    <submittedName>
        <fullName evidence="1">Uncharacterized protein</fullName>
    </submittedName>
</protein>
<sequence>PWYDEDGNLISVLSFETLADDTVWTYIFGE</sequence>
<comment type="caution">
    <text evidence="1">The sequence shown here is derived from an EMBL/GenBank/DDBJ whole genome shotgun (WGS) entry which is preliminary data.</text>
</comment>
<dbReference type="AlphaFoldDB" id="X0ZG81"/>
<accession>X0ZG81</accession>
<gene>
    <name evidence="1" type="ORF">S01H4_20946</name>
</gene>
<organism evidence="1">
    <name type="scientific">marine sediment metagenome</name>
    <dbReference type="NCBI Taxonomy" id="412755"/>
    <lineage>
        <taxon>unclassified sequences</taxon>
        <taxon>metagenomes</taxon>
        <taxon>ecological metagenomes</taxon>
    </lineage>
</organism>
<evidence type="ECO:0000313" key="1">
    <source>
        <dbReference type="EMBL" id="GAG68655.1"/>
    </source>
</evidence>
<dbReference type="EMBL" id="BART01009452">
    <property type="protein sequence ID" value="GAG68655.1"/>
    <property type="molecule type" value="Genomic_DNA"/>
</dbReference>
<reference evidence="1" key="1">
    <citation type="journal article" date="2014" name="Front. Microbiol.">
        <title>High frequency of phylogenetically diverse reductive dehalogenase-homologous genes in deep subseafloor sedimentary metagenomes.</title>
        <authorList>
            <person name="Kawai M."/>
            <person name="Futagami T."/>
            <person name="Toyoda A."/>
            <person name="Takaki Y."/>
            <person name="Nishi S."/>
            <person name="Hori S."/>
            <person name="Arai W."/>
            <person name="Tsubouchi T."/>
            <person name="Morono Y."/>
            <person name="Uchiyama I."/>
            <person name="Ito T."/>
            <person name="Fujiyama A."/>
            <person name="Inagaki F."/>
            <person name="Takami H."/>
        </authorList>
    </citation>
    <scope>NUCLEOTIDE SEQUENCE</scope>
    <source>
        <strain evidence="1">Expedition CK06-06</strain>
    </source>
</reference>
<feature type="non-terminal residue" evidence="1">
    <location>
        <position position="1"/>
    </location>
</feature>